<dbReference type="InterPro" id="IPR001448">
    <property type="entry name" value="SASP_alpha/beta-type"/>
</dbReference>
<dbReference type="GO" id="GO:0003690">
    <property type="term" value="F:double-stranded DNA binding"/>
    <property type="evidence" value="ECO:0007669"/>
    <property type="project" value="InterPro"/>
</dbReference>
<gene>
    <name evidence="1" type="ORF">SAMN05660235_02463</name>
</gene>
<evidence type="ECO:0000313" key="1">
    <source>
        <dbReference type="EMBL" id="SDF70346.1"/>
    </source>
</evidence>
<sequence>MGEVMSDKLKKRLAHDLGFGNKIEDGDWGDVTTREVGMMVREAIKRAEQTLAEQDTDTPKA</sequence>
<protein>
    <submittedName>
        <fullName evidence="1">Small acid-soluble spore protein F (Minor alpha/beta-type SASP)</fullName>
    </submittedName>
</protein>
<dbReference type="OrthoDB" id="1684060at2"/>
<dbReference type="GO" id="GO:0006265">
    <property type="term" value="P:DNA topological change"/>
    <property type="evidence" value="ECO:0007669"/>
    <property type="project" value="InterPro"/>
</dbReference>
<dbReference type="Gene3D" id="6.10.10.80">
    <property type="entry name" value="Small, acid-soluble spore protein, alpha/beta type-like"/>
    <property type="match status" value="1"/>
</dbReference>
<dbReference type="RefSeq" id="WP_093691294.1">
    <property type="nucleotide sequence ID" value="NZ_FNBU01000022.1"/>
</dbReference>
<name>A0A1G7N8T1_9FIRM</name>
<dbReference type="STRING" id="1123285.SAMN05660235_02463"/>
<dbReference type="InterPro" id="IPR038300">
    <property type="entry name" value="SASP_sf_alpha/beta"/>
</dbReference>
<proteinExistence type="predicted"/>
<dbReference type="Proteomes" id="UP000243333">
    <property type="component" value="Unassembled WGS sequence"/>
</dbReference>
<dbReference type="EMBL" id="FNBU01000022">
    <property type="protein sequence ID" value="SDF70346.1"/>
    <property type="molecule type" value="Genomic_DNA"/>
</dbReference>
<dbReference type="Pfam" id="PF00269">
    <property type="entry name" value="SASP"/>
    <property type="match status" value="1"/>
</dbReference>
<reference evidence="2" key="1">
    <citation type="submission" date="2016-10" db="EMBL/GenBank/DDBJ databases">
        <authorList>
            <person name="Varghese N."/>
            <person name="Submissions S."/>
        </authorList>
    </citation>
    <scope>NUCLEOTIDE SEQUENCE [LARGE SCALE GENOMIC DNA]</scope>
    <source>
        <strain evidence="2">DSM 23256</strain>
    </source>
</reference>
<evidence type="ECO:0000313" key="2">
    <source>
        <dbReference type="Proteomes" id="UP000243333"/>
    </source>
</evidence>
<dbReference type="AlphaFoldDB" id="A0A1G7N8T1"/>
<accession>A0A1G7N8T1</accession>
<keyword evidence="2" id="KW-1185">Reference proteome</keyword>
<organism evidence="1 2">
    <name type="scientific">Sporolituus thermophilus DSM 23256</name>
    <dbReference type="NCBI Taxonomy" id="1123285"/>
    <lineage>
        <taxon>Bacteria</taxon>
        <taxon>Bacillati</taxon>
        <taxon>Bacillota</taxon>
        <taxon>Negativicutes</taxon>
        <taxon>Selenomonadales</taxon>
        <taxon>Sporomusaceae</taxon>
        <taxon>Sporolituus</taxon>
    </lineage>
</organism>